<comment type="similarity">
    <text evidence="2 9">Belongs to the GSP I family.</text>
</comment>
<evidence type="ECO:0000256" key="4">
    <source>
        <dbReference type="ARBA" id="ARBA00022481"/>
    </source>
</evidence>
<sequence length="135" mass="14923">MTMRAKGARSCIGFTLLEVLVALLVFSLLASAAVSVTSQYVVSQERVRDKTLASWLASNVVTELRLKPSGSTVTESHTTREFANQNWEVQTTITDTSEKAMHRVEVRVSQVRPPDPAPKPVYTLSAFIEDGRQTK</sequence>
<organism evidence="11 12">
    <name type="scientific">Marinobacter oulmenensis</name>
    <dbReference type="NCBI Taxonomy" id="643747"/>
    <lineage>
        <taxon>Bacteria</taxon>
        <taxon>Pseudomonadati</taxon>
        <taxon>Pseudomonadota</taxon>
        <taxon>Gammaproteobacteria</taxon>
        <taxon>Pseudomonadales</taxon>
        <taxon>Marinobacteraceae</taxon>
        <taxon>Marinobacter</taxon>
    </lineage>
</organism>
<gene>
    <name evidence="11" type="ORF">HNR38_001647</name>
</gene>
<feature type="domain" description="Type II secretion system protein GspI C-terminal" evidence="10">
    <location>
        <begin position="48"/>
        <end position="128"/>
    </location>
</feature>
<evidence type="ECO:0000256" key="8">
    <source>
        <dbReference type="ARBA" id="ARBA00023136"/>
    </source>
</evidence>
<keyword evidence="8" id="KW-0472">Membrane</keyword>
<dbReference type="NCBIfam" id="TIGR02532">
    <property type="entry name" value="IV_pilin_GFxxxE"/>
    <property type="match status" value="1"/>
</dbReference>
<comment type="subcellular location">
    <subcellularLocation>
        <location evidence="1 9">Cell inner membrane</location>
        <topology evidence="1 9">Single-pass membrane protein</topology>
    </subcellularLocation>
</comment>
<evidence type="ECO:0000256" key="3">
    <source>
        <dbReference type="ARBA" id="ARBA00022475"/>
    </source>
</evidence>
<dbReference type="GO" id="GO:0015628">
    <property type="term" value="P:protein secretion by the type II secretion system"/>
    <property type="evidence" value="ECO:0007669"/>
    <property type="project" value="UniProtKB-UniRule"/>
</dbReference>
<evidence type="ECO:0000256" key="1">
    <source>
        <dbReference type="ARBA" id="ARBA00004377"/>
    </source>
</evidence>
<dbReference type="EMBL" id="JACHFE010000003">
    <property type="protein sequence ID" value="MBB5321161.1"/>
    <property type="molecule type" value="Genomic_DNA"/>
</dbReference>
<dbReference type="PANTHER" id="PTHR38779">
    <property type="entry name" value="TYPE II SECRETION SYSTEM PROTEIN I-RELATED"/>
    <property type="match status" value="1"/>
</dbReference>
<reference evidence="11 12" key="1">
    <citation type="submission" date="2020-08" db="EMBL/GenBank/DDBJ databases">
        <title>Genomic Encyclopedia of Type Strains, Phase IV (KMG-IV): sequencing the most valuable type-strain genomes for metagenomic binning, comparative biology and taxonomic classification.</title>
        <authorList>
            <person name="Goeker M."/>
        </authorList>
    </citation>
    <scope>NUCLEOTIDE SEQUENCE [LARGE SCALE GENOMIC DNA]</scope>
    <source>
        <strain evidence="11 12">DSM 22359</strain>
    </source>
</reference>
<dbReference type="InterPro" id="IPR003413">
    <property type="entry name" value="T2SS_GspI_C"/>
</dbReference>
<dbReference type="GO" id="GO:0015627">
    <property type="term" value="C:type II protein secretion system complex"/>
    <property type="evidence" value="ECO:0007669"/>
    <property type="project" value="UniProtKB-UniRule"/>
</dbReference>
<keyword evidence="5 9" id="KW-0997">Cell inner membrane</keyword>
<dbReference type="PANTHER" id="PTHR38779:SF2">
    <property type="entry name" value="TYPE II SECRETION SYSTEM PROTEIN I-RELATED"/>
    <property type="match status" value="1"/>
</dbReference>
<evidence type="ECO:0000256" key="5">
    <source>
        <dbReference type="ARBA" id="ARBA00022519"/>
    </source>
</evidence>
<dbReference type="SUPFAM" id="SSF54523">
    <property type="entry name" value="Pili subunits"/>
    <property type="match status" value="1"/>
</dbReference>
<keyword evidence="7" id="KW-1133">Transmembrane helix</keyword>
<comment type="subunit">
    <text evidence="9">Type II secretion is composed of four main components: the outer membrane complex, the inner membrane complex, the cytoplasmic secretion ATPase and the periplasm-spanning pseudopilus.</text>
</comment>
<dbReference type="Gene3D" id="3.30.1300.30">
    <property type="entry name" value="GSPII I/J protein-like"/>
    <property type="match status" value="1"/>
</dbReference>
<keyword evidence="4 9" id="KW-0488">Methylation</keyword>
<accession>A0A840UEM0</accession>
<evidence type="ECO:0000256" key="6">
    <source>
        <dbReference type="ARBA" id="ARBA00022692"/>
    </source>
</evidence>
<dbReference type="GO" id="GO:0005886">
    <property type="term" value="C:plasma membrane"/>
    <property type="evidence" value="ECO:0007669"/>
    <property type="project" value="UniProtKB-SubCell"/>
</dbReference>
<dbReference type="Proteomes" id="UP000591735">
    <property type="component" value="Unassembled WGS sequence"/>
</dbReference>
<dbReference type="AlphaFoldDB" id="A0A840UEM0"/>
<evidence type="ECO:0000313" key="12">
    <source>
        <dbReference type="Proteomes" id="UP000591735"/>
    </source>
</evidence>
<name>A0A840UEM0_9GAMM</name>
<evidence type="ECO:0000259" key="10">
    <source>
        <dbReference type="Pfam" id="PF02501"/>
    </source>
</evidence>
<keyword evidence="6" id="KW-0812">Transmembrane</keyword>
<dbReference type="InterPro" id="IPR010052">
    <property type="entry name" value="T2SS_protein-GspI"/>
</dbReference>
<dbReference type="Pfam" id="PF02501">
    <property type="entry name" value="T2SSI"/>
    <property type="match status" value="1"/>
</dbReference>
<proteinExistence type="inferred from homology"/>
<evidence type="ECO:0000256" key="7">
    <source>
        <dbReference type="ARBA" id="ARBA00022989"/>
    </source>
</evidence>
<dbReference type="InterPro" id="IPR012902">
    <property type="entry name" value="N_methyl_site"/>
</dbReference>
<keyword evidence="12" id="KW-1185">Reference proteome</keyword>
<comment type="PTM">
    <text evidence="9">Cleaved by prepilin peptidase.</text>
</comment>
<dbReference type="RefSeq" id="WP_246362545.1">
    <property type="nucleotide sequence ID" value="NZ_JACHFE010000003.1"/>
</dbReference>
<dbReference type="Pfam" id="PF07963">
    <property type="entry name" value="N_methyl"/>
    <property type="match status" value="1"/>
</dbReference>
<dbReference type="InterPro" id="IPR045584">
    <property type="entry name" value="Pilin-like"/>
</dbReference>
<comment type="caution">
    <text evidence="11">The sequence shown here is derived from an EMBL/GenBank/DDBJ whole genome shotgun (WGS) entry which is preliminary data.</text>
</comment>
<keyword evidence="3" id="KW-1003">Cell membrane</keyword>
<protein>
    <recommendedName>
        <fullName evidence="9">Type II secretion system protein I</fullName>
        <shortName evidence="9">T2SS minor pseudopilin I</shortName>
    </recommendedName>
</protein>
<evidence type="ECO:0000313" key="11">
    <source>
        <dbReference type="EMBL" id="MBB5321161.1"/>
    </source>
</evidence>
<evidence type="ECO:0000256" key="2">
    <source>
        <dbReference type="ARBA" id="ARBA00008358"/>
    </source>
</evidence>
<comment type="function">
    <text evidence="9">Component of the type II secretion system required for the energy-dependent secretion of extracellular factors such as proteases and toxins from the periplasm.</text>
</comment>
<dbReference type="NCBIfam" id="TIGR01707">
    <property type="entry name" value="gspI"/>
    <property type="match status" value="1"/>
</dbReference>
<evidence type="ECO:0000256" key="9">
    <source>
        <dbReference type="RuleBase" id="RU368030"/>
    </source>
</evidence>